<reference evidence="1 2" key="1">
    <citation type="submission" date="2022-09" db="EMBL/GenBank/DDBJ databases">
        <authorList>
            <person name="Palmer J.M."/>
        </authorList>
    </citation>
    <scope>NUCLEOTIDE SEQUENCE [LARGE SCALE GENOMIC DNA]</scope>
    <source>
        <strain evidence="1 2">DSM 7382</strain>
    </source>
</reference>
<sequence>MVHILAFISIYQVTVVCLYNIAIKCVLQLAPQHQICGVLENIAYRACLLIWVVSLGECVKRRSTGATAPP</sequence>
<accession>A0AAW0FVQ2</accession>
<gene>
    <name evidence="1" type="ORF">QCA50_011806</name>
</gene>
<evidence type="ECO:0008006" key="3">
    <source>
        <dbReference type="Google" id="ProtNLM"/>
    </source>
</evidence>
<evidence type="ECO:0000313" key="1">
    <source>
        <dbReference type="EMBL" id="KAK7684971.1"/>
    </source>
</evidence>
<keyword evidence="2" id="KW-1185">Reference proteome</keyword>
<protein>
    <recommendedName>
        <fullName evidence="3">Secreted protein</fullName>
    </recommendedName>
</protein>
<evidence type="ECO:0000313" key="2">
    <source>
        <dbReference type="Proteomes" id="UP001385951"/>
    </source>
</evidence>
<dbReference type="Proteomes" id="UP001385951">
    <property type="component" value="Unassembled WGS sequence"/>
</dbReference>
<comment type="caution">
    <text evidence="1">The sequence shown here is derived from an EMBL/GenBank/DDBJ whole genome shotgun (WGS) entry which is preliminary data.</text>
</comment>
<dbReference type="AlphaFoldDB" id="A0AAW0FVQ2"/>
<proteinExistence type="predicted"/>
<dbReference type="EMBL" id="JASBNA010000022">
    <property type="protein sequence ID" value="KAK7684971.1"/>
    <property type="molecule type" value="Genomic_DNA"/>
</dbReference>
<organism evidence="1 2">
    <name type="scientific">Cerrena zonata</name>
    <dbReference type="NCBI Taxonomy" id="2478898"/>
    <lineage>
        <taxon>Eukaryota</taxon>
        <taxon>Fungi</taxon>
        <taxon>Dikarya</taxon>
        <taxon>Basidiomycota</taxon>
        <taxon>Agaricomycotina</taxon>
        <taxon>Agaricomycetes</taxon>
        <taxon>Polyporales</taxon>
        <taxon>Cerrenaceae</taxon>
        <taxon>Cerrena</taxon>
    </lineage>
</organism>
<name>A0AAW0FVQ2_9APHY</name>